<evidence type="ECO:0000313" key="1">
    <source>
        <dbReference type="EMBL" id="MST98742.1"/>
    </source>
</evidence>
<gene>
    <name evidence="1" type="ORF">FYJ85_17010</name>
</gene>
<reference evidence="1 2" key="1">
    <citation type="submission" date="2019-08" db="EMBL/GenBank/DDBJ databases">
        <title>In-depth cultivation of the pig gut microbiome towards novel bacterial diversity and tailored functional studies.</title>
        <authorList>
            <person name="Wylensek D."/>
            <person name="Hitch T.C.A."/>
            <person name="Clavel T."/>
        </authorList>
    </citation>
    <scope>NUCLEOTIDE SEQUENCE [LARGE SCALE GENOMIC DNA]</scope>
    <source>
        <strain evidence="1 2">BBE-744-WT-12</strain>
    </source>
</reference>
<evidence type="ECO:0000313" key="2">
    <source>
        <dbReference type="Proteomes" id="UP000435649"/>
    </source>
</evidence>
<organism evidence="1 2">
    <name type="scientific">Victivallis lenta</name>
    <dbReference type="NCBI Taxonomy" id="2606640"/>
    <lineage>
        <taxon>Bacteria</taxon>
        <taxon>Pseudomonadati</taxon>
        <taxon>Lentisphaerota</taxon>
        <taxon>Lentisphaeria</taxon>
        <taxon>Victivallales</taxon>
        <taxon>Victivallaceae</taxon>
        <taxon>Victivallis</taxon>
    </lineage>
</organism>
<dbReference type="Proteomes" id="UP000435649">
    <property type="component" value="Unassembled WGS sequence"/>
</dbReference>
<protein>
    <submittedName>
        <fullName evidence="1">DUF945 domain-containing protein</fullName>
    </submittedName>
</protein>
<dbReference type="InterPro" id="IPR026325">
    <property type="entry name" value="DUF932"/>
</dbReference>
<keyword evidence="2" id="KW-1185">Reference proteome</keyword>
<proteinExistence type="predicted"/>
<comment type="caution">
    <text evidence="1">The sequence shown here is derived from an EMBL/GenBank/DDBJ whole genome shotgun (WGS) entry which is preliminary data.</text>
</comment>
<dbReference type="Pfam" id="PF06067">
    <property type="entry name" value="DUF932"/>
    <property type="match status" value="1"/>
</dbReference>
<dbReference type="EMBL" id="VUNS01000023">
    <property type="protein sequence ID" value="MST98742.1"/>
    <property type="molecule type" value="Genomic_DNA"/>
</dbReference>
<accession>A0A844G791</accession>
<name>A0A844G791_9BACT</name>
<sequence>MDCYNLVCFGDSNGHAARQGVFNRMRTGFRGNISQGFCGGIICFHGRNDRNGYSIRQSYFGDFCRTHGVSLLFPLIYNHFNKKQQQEQKIMGLMMSEGKFVGRDEIALVPTPTATASWKPVPHSDVIDAVTEVVKAHNWQILEEQYGLARDGQRMFGVMRINRTSSTEWSRCIGIRNSHDRTLALGLSAGLSVRVCSNLMFGGSTILKRRHTSRIELNGLVLEAVNSLELEFLTLENVAEELKIDELNDDEVRASLVVAAERQAIPSCDILTVWNEFKHPRHEEFAEPTRWSLLNAFTETAKKYSPARADQCYRSLTRLFGLDGKPAELWK</sequence>
<dbReference type="AlphaFoldDB" id="A0A844G791"/>